<dbReference type="GO" id="GO:0003677">
    <property type="term" value="F:DNA binding"/>
    <property type="evidence" value="ECO:0007669"/>
    <property type="project" value="UniProtKB-KW"/>
</dbReference>
<name>A0A3B1BDH2_9ZZZZ</name>
<dbReference type="GO" id="GO:0009307">
    <property type="term" value="P:DNA restriction-modification system"/>
    <property type="evidence" value="ECO:0007669"/>
    <property type="project" value="UniProtKB-KW"/>
</dbReference>
<reference evidence="3" key="1">
    <citation type="submission" date="2018-06" db="EMBL/GenBank/DDBJ databases">
        <authorList>
            <person name="Zhirakovskaya E."/>
        </authorList>
    </citation>
    <scope>NUCLEOTIDE SEQUENCE</scope>
</reference>
<gene>
    <name evidence="3" type="ORF">MNBD_GAMMA25-250</name>
</gene>
<evidence type="ECO:0008006" key="4">
    <source>
        <dbReference type="Google" id="ProtNLM"/>
    </source>
</evidence>
<evidence type="ECO:0000256" key="2">
    <source>
        <dbReference type="ARBA" id="ARBA00023125"/>
    </source>
</evidence>
<dbReference type="EMBL" id="UOFY01000044">
    <property type="protein sequence ID" value="VAX10053.1"/>
    <property type="molecule type" value="Genomic_DNA"/>
</dbReference>
<accession>A0A3B1BDH2</accession>
<keyword evidence="1" id="KW-0680">Restriction system</keyword>
<feature type="non-terminal residue" evidence="3">
    <location>
        <position position="1"/>
    </location>
</feature>
<dbReference type="InterPro" id="IPR044946">
    <property type="entry name" value="Restrct_endonuc_typeI_TRD_sf"/>
</dbReference>
<keyword evidence="2" id="KW-0238">DNA-binding</keyword>
<organism evidence="3">
    <name type="scientific">hydrothermal vent metagenome</name>
    <dbReference type="NCBI Taxonomy" id="652676"/>
    <lineage>
        <taxon>unclassified sequences</taxon>
        <taxon>metagenomes</taxon>
        <taxon>ecological metagenomes</taxon>
    </lineage>
</organism>
<evidence type="ECO:0000313" key="3">
    <source>
        <dbReference type="EMBL" id="VAX10053.1"/>
    </source>
</evidence>
<dbReference type="SUPFAM" id="SSF116734">
    <property type="entry name" value="DNA methylase specificity domain"/>
    <property type="match status" value="1"/>
</dbReference>
<dbReference type="CDD" id="cd16961">
    <property type="entry name" value="RMtype1_S_TRD-CR_like"/>
    <property type="match status" value="1"/>
</dbReference>
<proteinExistence type="predicted"/>
<sequence>THQIILGKHLSGGSPYRYNTEHELRITPKGPVGKYRVSAGDVLFVSRGSRNHAVKVESVPDTAVASATFYILRTHDGIDAGYLAWCLNQAPVQAQIGQVRTGAGTPIVQRRIFADITIPVPSLDKQRQLAALGDLMAQEQQIRQQLVKETHTLHRALGQQILQSLTTGN</sequence>
<dbReference type="AlphaFoldDB" id="A0A3B1BDH2"/>
<dbReference type="Gene3D" id="3.90.220.20">
    <property type="entry name" value="DNA methylase specificity domains"/>
    <property type="match status" value="1"/>
</dbReference>
<evidence type="ECO:0000256" key="1">
    <source>
        <dbReference type="ARBA" id="ARBA00022747"/>
    </source>
</evidence>
<protein>
    <recommendedName>
        <fullName evidence="4">Type I restriction modification DNA specificity domain-containing protein</fullName>
    </recommendedName>
</protein>